<name>E9HNU5_DAPPU</name>
<dbReference type="Proteomes" id="UP000000305">
    <property type="component" value="Unassembled WGS sequence"/>
</dbReference>
<accession>E9HNU5</accession>
<evidence type="ECO:0000313" key="1">
    <source>
        <dbReference type="EMBL" id="EFX66561.1"/>
    </source>
</evidence>
<sequence>MNANFNPGEKIQEYKDMIFYKQRERGGYGLNNARNKIWIKLIKFSFLDPTQPTTTTKDVTDEASTGSAIEINNVNSTNGDDVRFWRIFDRFPSFWGSTQDTRKNYLAAVPVFMQDTVHGS</sequence>
<dbReference type="InParanoid" id="E9HNU5"/>
<reference evidence="1 2" key="1">
    <citation type="journal article" date="2011" name="Science">
        <title>The ecoresponsive genome of Daphnia pulex.</title>
        <authorList>
            <person name="Colbourne J.K."/>
            <person name="Pfrender M.E."/>
            <person name="Gilbert D."/>
            <person name="Thomas W.K."/>
            <person name="Tucker A."/>
            <person name="Oakley T.H."/>
            <person name="Tokishita S."/>
            <person name="Aerts A."/>
            <person name="Arnold G.J."/>
            <person name="Basu M.K."/>
            <person name="Bauer D.J."/>
            <person name="Caceres C.E."/>
            <person name="Carmel L."/>
            <person name="Casola C."/>
            <person name="Choi J.H."/>
            <person name="Detter J.C."/>
            <person name="Dong Q."/>
            <person name="Dusheyko S."/>
            <person name="Eads B.D."/>
            <person name="Frohlich T."/>
            <person name="Geiler-Samerotte K.A."/>
            <person name="Gerlach D."/>
            <person name="Hatcher P."/>
            <person name="Jogdeo S."/>
            <person name="Krijgsveld J."/>
            <person name="Kriventseva E.V."/>
            <person name="Kultz D."/>
            <person name="Laforsch C."/>
            <person name="Lindquist E."/>
            <person name="Lopez J."/>
            <person name="Manak J.R."/>
            <person name="Muller J."/>
            <person name="Pangilinan J."/>
            <person name="Patwardhan R.P."/>
            <person name="Pitluck S."/>
            <person name="Pritham E.J."/>
            <person name="Rechtsteiner A."/>
            <person name="Rho M."/>
            <person name="Rogozin I.B."/>
            <person name="Sakarya O."/>
            <person name="Salamov A."/>
            <person name="Schaack S."/>
            <person name="Shapiro H."/>
            <person name="Shiga Y."/>
            <person name="Skalitzky C."/>
            <person name="Smith Z."/>
            <person name="Souvorov A."/>
            <person name="Sung W."/>
            <person name="Tang Z."/>
            <person name="Tsuchiya D."/>
            <person name="Tu H."/>
            <person name="Vos H."/>
            <person name="Wang M."/>
            <person name="Wolf Y.I."/>
            <person name="Yamagata H."/>
            <person name="Yamada T."/>
            <person name="Ye Y."/>
            <person name="Shaw J.R."/>
            <person name="Andrews J."/>
            <person name="Crease T.J."/>
            <person name="Tang H."/>
            <person name="Lucas S.M."/>
            <person name="Robertson H.M."/>
            <person name="Bork P."/>
            <person name="Koonin E.V."/>
            <person name="Zdobnov E.M."/>
            <person name="Grigoriev I.V."/>
            <person name="Lynch M."/>
            <person name="Boore J.L."/>
        </authorList>
    </citation>
    <scope>NUCLEOTIDE SEQUENCE [LARGE SCALE GENOMIC DNA]</scope>
</reference>
<dbReference type="HOGENOM" id="CLU_2051942_0_0_1"/>
<dbReference type="EMBL" id="GL732699">
    <property type="protein sequence ID" value="EFX66561.1"/>
    <property type="molecule type" value="Genomic_DNA"/>
</dbReference>
<proteinExistence type="predicted"/>
<keyword evidence="2" id="KW-1185">Reference proteome</keyword>
<protein>
    <submittedName>
        <fullName evidence="1">Uncharacterized protein</fullName>
    </submittedName>
</protein>
<evidence type="ECO:0000313" key="2">
    <source>
        <dbReference type="Proteomes" id="UP000000305"/>
    </source>
</evidence>
<organism evidence="1 2">
    <name type="scientific">Daphnia pulex</name>
    <name type="common">Water flea</name>
    <dbReference type="NCBI Taxonomy" id="6669"/>
    <lineage>
        <taxon>Eukaryota</taxon>
        <taxon>Metazoa</taxon>
        <taxon>Ecdysozoa</taxon>
        <taxon>Arthropoda</taxon>
        <taxon>Crustacea</taxon>
        <taxon>Branchiopoda</taxon>
        <taxon>Diplostraca</taxon>
        <taxon>Cladocera</taxon>
        <taxon>Anomopoda</taxon>
        <taxon>Daphniidae</taxon>
        <taxon>Daphnia</taxon>
    </lineage>
</organism>
<dbReference type="AlphaFoldDB" id="E9HNU5"/>
<gene>
    <name evidence="1" type="ORF">DAPPUDRAFT_331931</name>
</gene>
<dbReference type="KEGG" id="dpx:DAPPUDRAFT_331931"/>